<feature type="domain" description="HTH araC/xylS-type" evidence="9">
    <location>
        <begin position="440"/>
        <end position="537"/>
    </location>
</feature>
<dbReference type="CDD" id="cd17536">
    <property type="entry name" value="REC_YesN-like"/>
    <property type="match status" value="1"/>
</dbReference>
<dbReference type="SMART" id="SM00448">
    <property type="entry name" value="REC"/>
    <property type="match status" value="1"/>
</dbReference>
<protein>
    <submittedName>
        <fullName evidence="11">Response regulator</fullName>
    </submittedName>
</protein>
<keyword evidence="6" id="KW-0238">DNA-binding</keyword>
<name>A0ABW1V5L9_9BACL</name>
<evidence type="ECO:0000256" key="2">
    <source>
        <dbReference type="ARBA" id="ARBA00022490"/>
    </source>
</evidence>
<proteinExistence type="predicted"/>
<dbReference type="PANTHER" id="PTHR42713:SF3">
    <property type="entry name" value="TRANSCRIPTIONAL REGULATORY PROTEIN HPTR"/>
    <property type="match status" value="1"/>
</dbReference>
<reference evidence="12" key="1">
    <citation type="journal article" date="2019" name="Int. J. Syst. Evol. Microbiol.">
        <title>The Global Catalogue of Microorganisms (GCM) 10K type strain sequencing project: providing services to taxonomists for standard genome sequencing and annotation.</title>
        <authorList>
            <consortium name="The Broad Institute Genomics Platform"/>
            <consortium name="The Broad Institute Genome Sequencing Center for Infectious Disease"/>
            <person name="Wu L."/>
            <person name="Ma J."/>
        </authorList>
    </citation>
    <scope>NUCLEOTIDE SEQUENCE [LARGE SCALE GENOMIC DNA]</scope>
    <source>
        <strain evidence="12">PCU 280</strain>
    </source>
</reference>
<dbReference type="PRINTS" id="PR00032">
    <property type="entry name" value="HTHARAC"/>
</dbReference>
<sequence>MYQLLIVDDQPDLVEDLATNIAWNSIGISNVYQAYSASEALDVMNMTQIDILITDIRMPGTSGLDLIESIRKSWNHVKCILLSGYNDFEYAQRALHVQASDYLLKPVEDSELLSAVKKAITELEQHWREISSHQNALESIKANLPILRSHLLKELLQKPLPQEQLQKQLTMVELTIEWDTPCYMMLLRMEDYFYEQSDADSSLLEYAICNMAEELFSDCAKLWVVKDNYGYYVFLILPAKSAANGMLQPDAIEQKAAQLQHYVKLYLKGTISLVLGQQLSFPNYVTDCYEQLLGSIRQRIGSERDFLLTLRKSQPMSQLESDSLTQLYTPPQLNHLLEVGQWEAIESKLLMIYEELEEKRGDSYEHILEAYYAIVSALSYAIHKNKLSMTECLGSDFNQMLAGPSFHTIVQLRTWVSDALKAYRQAITSRTQVSRTGIVQKVQEYAAQHLADASLQSIADHVFLNASYLSKVYKLETGEGISEYVSRLRLETAAHMLRTTSEKIYEISSKVGYSKTSYFIKVFKERYGVTPQEFRDQ</sequence>
<dbReference type="Pfam" id="PF12833">
    <property type="entry name" value="HTH_18"/>
    <property type="match status" value="1"/>
</dbReference>
<evidence type="ECO:0000313" key="12">
    <source>
        <dbReference type="Proteomes" id="UP001596233"/>
    </source>
</evidence>
<gene>
    <name evidence="11" type="ORF">ACFP56_15775</name>
</gene>
<dbReference type="RefSeq" id="WP_379236250.1">
    <property type="nucleotide sequence ID" value="NZ_JBHSTE010000005.1"/>
</dbReference>
<feature type="domain" description="Response regulatory" evidence="10">
    <location>
        <begin position="3"/>
        <end position="120"/>
    </location>
</feature>
<comment type="subcellular location">
    <subcellularLocation>
        <location evidence="1">Cytoplasm</location>
    </subcellularLocation>
</comment>
<evidence type="ECO:0000256" key="3">
    <source>
        <dbReference type="ARBA" id="ARBA00022553"/>
    </source>
</evidence>
<evidence type="ECO:0000313" key="11">
    <source>
        <dbReference type="EMBL" id="MFC6334087.1"/>
    </source>
</evidence>
<evidence type="ECO:0000256" key="8">
    <source>
        <dbReference type="PROSITE-ProRule" id="PRU00169"/>
    </source>
</evidence>
<evidence type="ECO:0000256" key="6">
    <source>
        <dbReference type="ARBA" id="ARBA00023125"/>
    </source>
</evidence>
<dbReference type="InterPro" id="IPR009057">
    <property type="entry name" value="Homeodomain-like_sf"/>
</dbReference>
<dbReference type="InterPro" id="IPR020449">
    <property type="entry name" value="Tscrpt_reg_AraC-type_HTH"/>
</dbReference>
<dbReference type="PROSITE" id="PS50110">
    <property type="entry name" value="RESPONSE_REGULATORY"/>
    <property type="match status" value="1"/>
</dbReference>
<dbReference type="PROSITE" id="PS01124">
    <property type="entry name" value="HTH_ARAC_FAMILY_2"/>
    <property type="match status" value="1"/>
</dbReference>
<dbReference type="Gene3D" id="1.10.10.60">
    <property type="entry name" value="Homeodomain-like"/>
    <property type="match status" value="2"/>
</dbReference>
<keyword evidence="2" id="KW-0963">Cytoplasm</keyword>
<dbReference type="Gene3D" id="3.40.50.2300">
    <property type="match status" value="1"/>
</dbReference>
<organism evidence="11 12">
    <name type="scientific">Paenibacillus septentrionalis</name>
    <dbReference type="NCBI Taxonomy" id="429342"/>
    <lineage>
        <taxon>Bacteria</taxon>
        <taxon>Bacillati</taxon>
        <taxon>Bacillota</taxon>
        <taxon>Bacilli</taxon>
        <taxon>Bacillales</taxon>
        <taxon>Paenibacillaceae</taxon>
        <taxon>Paenibacillus</taxon>
    </lineage>
</organism>
<keyword evidence="3 8" id="KW-0597">Phosphoprotein</keyword>
<evidence type="ECO:0000256" key="1">
    <source>
        <dbReference type="ARBA" id="ARBA00004496"/>
    </source>
</evidence>
<dbReference type="InterPro" id="IPR051552">
    <property type="entry name" value="HptR"/>
</dbReference>
<accession>A0ABW1V5L9</accession>
<dbReference type="Proteomes" id="UP001596233">
    <property type="component" value="Unassembled WGS sequence"/>
</dbReference>
<dbReference type="Pfam" id="PF00072">
    <property type="entry name" value="Response_reg"/>
    <property type="match status" value="1"/>
</dbReference>
<dbReference type="SUPFAM" id="SSF46689">
    <property type="entry name" value="Homeodomain-like"/>
    <property type="match status" value="1"/>
</dbReference>
<evidence type="ECO:0000256" key="4">
    <source>
        <dbReference type="ARBA" id="ARBA00023012"/>
    </source>
</evidence>
<dbReference type="SMART" id="SM00342">
    <property type="entry name" value="HTH_ARAC"/>
    <property type="match status" value="1"/>
</dbReference>
<dbReference type="InterPro" id="IPR001789">
    <property type="entry name" value="Sig_transdc_resp-reg_receiver"/>
</dbReference>
<feature type="modified residue" description="4-aspartylphosphate" evidence="8">
    <location>
        <position position="55"/>
    </location>
</feature>
<evidence type="ECO:0000256" key="7">
    <source>
        <dbReference type="ARBA" id="ARBA00023163"/>
    </source>
</evidence>
<evidence type="ECO:0000259" key="9">
    <source>
        <dbReference type="PROSITE" id="PS01124"/>
    </source>
</evidence>
<comment type="caution">
    <text evidence="11">The sequence shown here is derived from an EMBL/GenBank/DDBJ whole genome shotgun (WGS) entry which is preliminary data.</text>
</comment>
<dbReference type="EMBL" id="JBHSTE010000005">
    <property type="protein sequence ID" value="MFC6334087.1"/>
    <property type="molecule type" value="Genomic_DNA"/>
</dbReference>
<keyword evidence="7" id="KW-0804">Transcription</keyword>
<dbReference type="InterPro" id="IPR018062">
    <property type="entry name" value="HTH_AraC-typ_CS"/>
</dbReference>
<evidence type="ECO:0000259" key="10">
    <source>
        <dbReference type="PROSITE" id="PS50110"/>
    </source>
</evidence>
<dbReference type="PROSITE" id="PS00041">
    <property type="entry name" value="HTH_ARAC_FAMILY_1"/>
    <property type="match status" value="1"/>
</dbReference>
<keyword evidence="4" id="KW-0902">Two-component regulatory system</keyword>
<keyword evidence="5" id="KW-0805">Transcription regulation</keyword>
<dbReference type="PANTHER" id="PTHR42713">
    <property type="entry name" value="HISTIDINE KINASE-RELATED"/>
    <property type="match status" value="1"/>
</dbReference>
<dbReference type="InterPro" id="IPR011006">
    <property type="entry name" value="CheY-like_superfamily"/>
</dbReference>
<dbReference type="SUPFAM" id="SSF52172">
    <property type="entry name" value="CheY-like"/>
    <property type="match status" value="1"/>
</dbReference>
<keyword evidence="12" id="KW-1185">Reference proteome</keyword>
<dbReference type="InterPro" id="IPR018060">
    <property type="entry name" value="HTH_AraC"/>
</dbReference>
<evidence type="ECO:0000256" key="5">
    <source>
        <dbReference type="ARBA" id="ARBA00023015"/>
    </source>
</evidence>